<dbReference type="AlphaFoldDB" id="A0A316Z5F6"/>
<dbReference type="GeneID" id="37270571"/>
<dbReference type="GO" id="GO:0022857">
    <property type="term" value="F:transmembrane transporter activity"/>
    <property type="evidence" value="ECO:0007669"/>
    <property type="project" value="UniProtKB-UniRule"/>
</dbReference>
<comment type="subcellular location">
    <subcellularLocation>
        <location evidence="8">Cell membrane</location>
        <topology evidence="8">Multi-pass membrane protein</topology>
    </subcellularLocation>
    <subcellularLocation>
        <location evidence="2">Membrane</location>
        <topology evidence="2">Multi-pass membrane protein</topology>
    </subcellularLocation>
</comment>
<comment type="similarity">
    <text evidence="3 8">Belongs to the CTL (choline transporter-like) family.</text>
</comment>
<evidence type="ECO:0000256" key="6">
    <source>
        <dbReference type="ARBA" id="ARBA00022989"/>
    </source>
</evidence>
<feature type="transmembrane region" description="Helical" evidence="8">
    <location>
        <begin position="223"/>
        <end position="245"/>
    </location>
</feature>
<evidence type="ECO:0000256" key="4">
    <source>
        <dbReference type="ARBA" id="ARBA00015388"/>
    </source>
</evidence>
<comment type="function">
    <text evidence="1 8">Probably involved in transport through the plasma membrane.</text>
</comment>
<feature type="transmembrane region" description="Helical" evidence="8">
    <location>
        <begin position="532"/>
        <end position="561"/>
    </location>
</feature>
<feature type="transmembrane region" description="Helical" evidence="8">
    <location>
        <begin position="294"/>
        <end position="320"/>
    </location>
</feature>
<feature type="transmembrane region" description="Helical" evidence="8">
    <location>
        <begin position="147"/>
        <end position="171"/>
    </location>
</feature>
<accession>A0A316Z5F6</accession>
<feature type="transmembrane region" description="Helical" evidence="8">
    <location>
        <begin position="489"/>
        <end position="512"/>
    </location>
</feature>
<dbReference type="Proteomes" id="UP000245946">
    <property type="component" value="Unassembled WGS sequence"/>
</dbReference>
<keyword evidence="11" id="KW-1185">Reference proteome</keyword>
<reference evidence="10 11" key="1">
    <citation type="journal article" date="2018" name="Mol. Biol. Evol.">
        <title>Broad Genomic Sampling Reveals a Smut Pathogenic Ancestry of the Fungal Clade Ustilaginomycotina.</title>
        <authorList>
            <person name="Kijpornyongpan T."/>
            <person name="Mondo S.J."/>
            <person name="Barry K."/>
            <person name="Sandor L."/>
            <person name="Lee J."/>
            <person name="Lipzen A."/>
            <person name="Pangilinan J."/>
            <person name="LaButti K."/>
            <person name="Hainaut M."/>
            <person name="Henrissat B."/>
            <person name="Grigoriev I.V."/>
            <person name="Spatafora J.W."/>
            <person name="Aime M.C."/>
        </authorList>
    </citation>
    <scope>NUCLEOTIDE SEQUENCE [LARGE SCALE GENOMIC DNA]</scope>
    <source>
        <strain evidence="10 11">MCA 4186</strain>
    </source>
</reference>
<dbReference type="Pfam" id="PF04515">
    <property type="entry name" value="Choline_transpo"/>
    <property type="match status" value="1"/>
</dbReference>
<evidence type="ECO:0000256" key="8">
    <source>
        <dbReference type="RuleBase" id="RU368066"/>
    </source>
</evidence>
<proteinExistence type="inferred from homology"/>
<feature type="transmembrane region" description="Helical" evidence="8">
    <location>
        <begin position="394"/>
        <end position="414"/>
    </location>
</feature>
<dbReference type="OrthoDB" id="44736at2759"/>
<evidence type="ECO:0000256" key="3">
    <source>
        <dbReference type="ARBA" id="ARBA00007168"/>
    </source>
</evidence>
<feature type="transmembrane region" description="Helical" evidence="8">
    <location>
        <begin position="426"/>
        <end position="447"/>
    </location>
</feature>
<gene>
    <name evidence="10" type="ORF">FA09DRAFT_331440</name>
</gene>
<keyword evidence="6 8" id="KW-1133">Transmembrane helix</keyword>
<evidence type="ECO:0000256" key="2">
    <source>
        <dbReference type="ARBA" id="ARBA00004141"/>
    </source>
</evidence>
<sequence>MTAAEEQHAGSILWRAAAAEYLSVCAVPSDVPVRRAAEPRLPCPVSGLAPPCLLPQPPLPSIGMSYPPPQSSAPYAPPPQGYGNAGYGAYPPPQGGQQQAYYQQQNAPGGYAPQQPQYGGDGKMALAPNGYQGERFEPAKPKFRDPIFAILYILTLLGFAAVSGISLRAYVTSDTSAVVGNTRQTGVGSTLNGHTAVALMLASGVGLLFSILYLIAVKVFTRFIIEATLLLSVVTSVAYCAYLWINGQTGGAIVMTIFAVLSIISYFFLRKRIPLAKALLQAIIRASNEYKSTYVTALISAVVQTAFGVWTAWTLVAVYVRFSPESSNAGSSSSSGAVTGLVVLCIFNFYWTHQVIKAVAFTTMSGVFGSWYYSSSRVKHASRSSFRRAITYSFGSLCFGSLILAILDILRAIVNVIQQQQAAEGDMVGMALSCVAGCCLGCLDYLAELFNKFAYANIAMYGNGYITAAKETWRLVRDRGLTAIANDIIVNTVLTMGAYGIGLLCGIFMFAYESVTSPSYLQNGGSLISVEILYAFGLGFTIALAVGSVIDAGVTTLFVALAEDPHVMANRDPHLFNVIRSAYPQIVNAVA</sequence>
<keyword evidence="5 8" id="KW-0812">Transmembrane</keyword>
<feature type="transmembrane region" description="Helical" evidence="8">
    <location>
        <begin position="251"/>
        <end position="269"/>
    </location>
</feature>
<evidence type="ECO:0000313" key="10">
    <source>
        <dbReference type="EMBL" id="PWN96192.1"/>
    </source>
</evidence>
<feature type="compositionally biased region" description="Pro residues" evidence="9">
    <location>
        <begin position="63"/>
        <end position="80"/>
    </location>
</feature>
<dbReference type="PANTHER" id="PTHR12385">
    <property type="entry name" value="CHOLINE TRANSPORTER-LIKE (SLC FAMILY 44)"/>
    <property type="match status" value="1"/>
</dbReference>
<dbReference type="GO" id="GO:0005886">
    <property type="term" value="C:plasma membrane"/>
    <property type="evidence" value="ECO:0007669"/>
    <property type="project" value="UniProtKB-SubCell"/>
</dbReference>
<feature type="transmembrane region" description="Helical" evidence="8">
    <location>
        <begin position="332"/>
        <end position="351"/>
    </location>
</feature>
<keyword evidence="7 8" id="KW-0472">Membrane</keyword>
<dbReference type="PANTHER" id="PTHR12385:SF4">
    <property type="entry name" value="PROTEIN PNS1"/>
    <property type="match status" value="1"/>
</dbReference>
<dbReference type="STRING" id="58919.A0A316Z5F6"/>
<feature type="compositionally biased region" description="Low complexity" evidence="9">
    <location>
        <begin position="95"/>
        <end position="114"/>
    </location>
</feature>
<organism evidence="10 11">
    <name type="scientific">Tilletiopsis washingtonensis</name>
    <dbReference type="NCBI Taxonomy" id="58919"/>
    <lineage>
        <taxon>Eukaryota</taxon>
        <taxon>Fungi</taxon>
        <taxon>Dikarya</taxon>
        <taxon>Basidiomycota</taxon>
        <taxon>Ustilaginomycotina</taxon>
        <taxon>Exobasidiomycetes</taxon>
        <taxon>Entylomatales</taxon>
        <taxon>Entylomatales incertae sedis</taxon>
        <taxon>Tilletiopsis</taxon>
    </lineage>
</organism>
<feature type="transmembrane region" description="Helical" evidence="8">
    <location>
        <begin position="191"/>
        <end position="216"/>
    </location>
</feature>
<evidence type="ECO:0000256" key="1">
    <source>
        <dbReference type="ARBA" id="ARBA00002957"/>
    </source>
</evidence>
<protein>
    <recommendedName>
        <fullName evidence="4 8">Protein PNS1</fullName>
    </recommendedName>
</protein>
<name>A0A316Z5F6_9BASI</name>
<dbReference type="RefSeq" id="XP_025596471.1">
    <property type="nucleotide sequence ID" value="XM_025743027.1"/>
</dbReference>
<evidence type="ECO:0000313" key="11">
    <source>
        <dbReference type="Proteomes" id="UP000245946"/>
    </source>
</evidence>
<feature type="region of interest" description="Disordered" evidence="9">
    <location>
        <begin position="63"/>
        <end position="114"/>
    </location>
</feature>
<evidence type="ECO:0000256" key="7">
    <source>
        <dbReference type="ARBA" id="ARBA00023136"/>
    </source>
</evidence>
<evidence type="ECO:0000256" key="5">
    <source>
        <dbReference type="ARBA" id="ARBA00022692"/>
    </source>
</evidence>
<dbReference type="EMBL" id="KZ819300">
    <property type="protein sequence ID" value="PWN96192.1"/>
    <property type="molecule type" value="Genomic_DNA"/>
</dbReference>
<evidence type="ECO:0000256" key="9">
    <source>
        <dbReference type="SAM" id="MobiDB-lite"/>
    </source>
</evidence>
<dbReference type="InterPro" id="IPR007603">
    <property type="entry name" value="Choline_transptr-like"/>
</dbReference>